<keyword evidence="2 5" id="KW-0812">Transmembrane</keyword>
<gene>
    <name evidence="6" type="ORF">J2S59_003507</name>
</gene>
<proteinExistence type="predicted"/>
<accession>A0ABT9NTH5</accession>
<keyword evidence="3 5" id="KW-1133">Transmembrane helix</keyword>
<name>A0ABT9NTH5_9ACTN</name>
<evidence type="ECO:0000313" key="7">
    <source>
        <dbReference type="Proteomes" id="UP001240447"/>
    </source>
</evidence>
<dbReference type="Proteomes" id="UP001240447">
    <property type="component" value="Unassembled WGS sequence"/>
</dbReference>
<evidence type="ECO:0000313" key="6">
    <source>
        <dbReference type="EMBL" id="MDP9823698.1"/>
    </source>
</evidence>
<reference evidence="6 7" key="1">
    <citation type="submission" date="2023-07" db="EMBL/GenBank/DDBJ databases">
        <title>Sequencing the genomes of 1000 actinobacteria strains.</title>
        <authorList>
            <person name="Klenk H.-P."/>
        </authorList>
    </citation>
    <scope>NUCLEOTIDE SEQUENCE [LARGE SCALE GENOMIC DNA]</scope>
    <source>
        <strain evidence="6 7">GD13</strain>
    </source>
</reference>
<keyword evidence="4 5" id="KW-0472">Membrane</keyword>
<comment type="caution">
    <text evidence="6">The sequence shown here is derived from an EMBL/GenBank/DDBJ whole genome shotgun (WGS) entry which is preliminary data.</text>
</comment>
<keyword evidence="7" id="KW-1185">Reference proteome</keyword>
<sequence>MERAASVLLRTSTWKVWWLTVDVLVLVGRILFAALFLMSGFGHLTQTKMMAQYTASRGVPQALAPAAVFGTGLLIVAGALMVLLGVWGDLGALFLVVFLVPTAVVMHGPWGVEDPQQRMMEQTQFLKDLALAGAALMVLVLFGWAGPDLGLTLTDPLFDLD</sequence>
<dbReference type="Pfam" id="PF07681">
    <property type="entry name" value="DoxX"/>
    <property type="match status" value="1"/>
</dbReference>
<feature type="transmembrane region" description="Helical" evidence="5">
    <location>
        <begin position="16"/>
        <end position="41"/>
    </location>
</feature>
<comment type="subcellular location">
    <subcellularLocation>
        <location evidence="1">Membrane</location>
        <topology evidence="1">Multi-pass membrane protein</topology>
    </subcellularLocation>
</comment>
<evidence type="ECO:0000256" key="3">
    <source>
        <dbReference type="ARBA" id="ARBA00022989"/>
    </source>
</evidence>
<feature type="transmembrane region" description="Helical" evidence="5">
    <location>
        <begin position="90"/>
        <end position="108"/>
    </location>
</feature>
<protein>
    <submittedName>
        <fullName evidence="6">Membrane protein YphA (DoxX/SURF4 family)</fullName>
    </submittedName>
</protein>
<evidence type="ECO:0000256" key="5">
    <source>
        <dbReference type="SAM" id="Phobius"/>
    </source>
</evidence>
<feature type="transmembrane region" description="Helical" evidence="5">
    <location>
        <begin position="129"/>
        <end position="146"/>
    </location>
</feature>
<evidence type="ECO:0000256" key="2">
    <source>
        <dbReference type="ARBA" id="ARBA00022692"/>
    </source>
</evidence>
<evidence type="ECO:0000256" key="4">
    <source>
        <dbReference type="ARBA" id="ARBA00023136"/>
    </source>
</evidence>
<feature type="transmembrane region" description="Helical" evidence="5">
    <location>
        <begin position="62"/>
        <end position="84"/>
    </location>
</feature>
<dbReference type="RefSeq" id="WP_246360244.1">
    <property type="nucleotide sequence ID" value="NZ_CCXJ01000224.1"/>
</dbReference>
<dbReference type="InterPro" id="IPR032808">
    <property type="entry name" value="DoxX"/>
</dbReference>
<organism evidence="6 7">
    <name type="scientific">Nocardioides massiliensis</name>
    <dbReference type="NCBI Taxonomy" id="1325935"/>
    <lineage>
        <taxon>Bacteria</taxon>
        <taxon>Bacillati</taxon>
        <taxon>Actinomycetota</taxon>
        <taxon>Actinomycetes</taxon>
        <taxon>Propionibacteriales</taxon>
        <taxon>Nocardioidaceae</taxon>
        <taxon>Nocardioides</taxon>
    </lineage>
</organism>
<dbReference type="EMBL" id="JAUSQM010000001">
    <property type="protein sequence ID" value="MDP9823698.1"/>
    <property type="molecule type" value="Genomic_DNA"/>
</dbReference>
<evidence type="ECO:0000256" key="1">
    <source>
        <dbReference type="ARBA" id="ARBA00004141"/>
    </source>
</evidence>